<dbReference type="GO" id="GO:0044183">
    <property type="term" value="F:protein folding chaperone"/>
    <property type="evidence" value="ECO:0007669"/>
    <property type="project" value="InterPro"/>
</dbReference>
<dbReference type="Gene3D" id="2.30.33.40">
    <property type="entry name" value="GroES chaperonin"/>
    <property type="match status" value="1"/>
</dbReference>
<evidence type="ECO:0000256" key="1">
    <source>
        <dbReference type="ARBA" id="ARBA00006975"/>
    </source>
</evidence>
<dbReference type="InterPro" id="IPR020818">
    <property type="entry name" value="Chaperonin_GroES"/>
</dbReference>
<name>A0A366ES72_9HYPH</name>
<keyword evidence="2 3" id="KW-0143">Chaperone</keyword>
<evidence type="ECO:0000313" key="6">
    <source>
        <dbReference type="Proteomes" id="UP000253529"/>
    </source>
</evidence>
<dbReference type="PRINTS" id="PR00297">
    <property type="entry name" value="CHAPERONIN10"/>
</dbReference>
<dbReference type="SUPFAM" id="SSF50129">
    <property type="entry name" value="GroES-like"/>
    <property type="match status" value="1"/>
</dbReference>
<accession>A0A366ES72</accession>
<keyword evidence="6" id="KW-1185">Reference proteome</keyword>
<evidence type="ECO:0000256" key="4">
    <source>
        <dbReference type="RuleBase" id="RU000535"/>
    </source>
</evidence>
<comment type="caution">
    <text evidence="5">The sequence shown here is derived from an EMBL/GenBank/DDBJ whole genome shotgun (WGS) entry which is preliminary data.</text>
</comment>
<comment type="subunit">
    <text evidence="3">Heptamer of 7 subunits arranged in a ring. Interacts with the chaperonin GroEL.</text>
</comment>
<evidence type="ECO:0000256" key="3">
    <source>
        <dbReference type="HAMAP-Rule" id="MF_00580"/>
    </source>
</evidence>
<protein>
    <recommendedName>
        <fullName evidence="3">Co-chaperonin GroES</fullName>
    </recommendedName>
    <alternativeName>
        <fullName evidence="3">10 kDa chaperonin</fullName>
    </alternativeName>
    <alternativeName>
        <fullName evidence="3">Chaperonin-10</fullName>
        <shortName evidence="3">Cpn10</shortName>
    </alternativeName>
</protein>
<dbReference type="InterPro" id="IPR011032">
    <property type="entry name" value="GroES-like_sf"/>
</dbReference>
<dbReference type="EMBL" id="QNRK01000036">
    <property type="protein sequence ID" value="RBP05154.1"/>
    <property type="molecule type" value="Genomic_DNA"/>
</dbReference>
<dbReference type="AlphaFoldDB" id="A0A366ES72"/>
<dbReference type="InterPro" id="IPR037124">
    <property type="entry name" value="Chaperonin_GroES_sf"/>
</dbReference>
<dbReference type="PANTHER" id="PTHR10772">
    <property type="entry name" value="10 KDA HEAT SHOCK PROTEIN"/>
    <property type="match status" value="1"/>
</dbReference>
<dbReference type="RefSeq" id="WP_113891964.1">
    <property type="nucleotide sequence ID" value="NZ_QNRK01000036.1"/>
</dbReference>
<comment type="similarity">
    <text evidence="1 3 4">Belongs to the GroES chaperonin family.</text>
</comment>
<evidence type="ECO:0000313" key="5">
    <source>
        <dbReference type="EMBL" id="RBP05154.1"/>
    </source>
</evidence>
<organism evidence="5 6">
    <name type="scientific">Roseiarcus fermentans</name>
    <dbReference type="NCBI Taxonomy" id="1473586"/>
    <lineage>
        <taxon>Bacteria</taxon>
        <taxon>Pseudomonadati</taxon>
        <taxon>Pseudomonadota</taxon>
        <taxon>Alphaproteobacteria</taxon>
        <taxon>Hyphomicrobiales</taxon>
        <taxon>Roseiarcaceae</taxon>
        <taxon>Roseiarcus</taxon>
    </lineage>
</organism>
<keyword evidence="3" id="KW-0963">Cytoplasm</keyword>
<dbReference type="Proteomes" id="UP000253529">
    <property type="component" value="Unassembled WGS sequence"/>
</dbReference>
<proteinExistence type="inferred from homology"/>
<dbReference type="PANTHER" id="PTHR10772:SF58">
    <property type="entry name" value="CO-CHAPERONIN GROES"/>
    <property type="match status" value="1"/>
</dbReference>
<dbReference type="GO" id="GO:0005524">
    <property type="term" value="F:ATP binding"/>
    <property type="evidence" value="ECO:0007669"/>
    <property type="project" value="InterPro"/>
</dbReference>
<dbReference type="GO" id="GO:0046872">
    <property type="term" value="F:metal ion binding"/>
    <property type="evidence" value="ECO:0007669"/>
    <property type="project" value="TreeGrafter"/>
</dbReference>
<gene>
    <name evidence="3" type="primary">groES</name>
    <name evidence="3" type="synonym">groS</name>
    <name evidence="5" type="ORF">DFR50_13644</name>
</gene>
<dbReference type="GO" id="GO:0051087">
    <property type="term" value="F:protein-folding chaperone binding"/>
    <property type="evidence" value="ECO:0007669"/>
    <property type="project" value="TreeGrafter"/>
</dbReference>
<dbReference type="CDD" id="cd00320">
    <property type="entry name" value="cpn10"/>
    <property type="match status" value="1"/>
</dbReference>
<evidence type="ECO:0000256" key="2">
    <source>
        <dbReference type="ARBA" id="ARBA00023186"/>
    </source>
</evidence>
<dbReference type="Pfam" id="PF00166">
    <property type="entry name" value="Cpn10"/>
    <property type="match status" value="1"/>
</dbReference>
<dbReference type="HAMAP" id="MF_00580">
    <property type="entry name" value="CH10"/>
    <property type="match status" value="1"/>
</dbReference>
<reference evidence="5 6" key="1">
    <citation type="submission" date="2018-06" db="EMBL/GenBank/DDBJ databases">
        <title>Genomic Encyclopedia of Type Strains, Phase IV (KMG-IV): sequencing the most valuable type-strain genomes for metagenomic binning, comparative biology and taxonomic classification.</title>
        <authorList>
            <person name="Goeker M."/>
        </authorList>
    </citation>
    <scope>NUCLEOTIDE SEQUENCE [LARGE SCALE GENOMIC DNA]</scope>
    <source>
        <strain evidence="5 6">DSM 24875</strain>
    </source>
</reference>
<sequence length="112" mass="11730">MTFRPLFDHVVVRRVGAADRSNGAVVVPGSDVEALQEGEVVAVGPGARSESGRVQPPELKAGDRIVFSGRSGASGKIDGQDIVIMKQSEVMGVFDSAAATKTQAVWPRARLA</sequence>
<dbReference type="GO" id="GO:0005737">
    <property type="term" value="C:cytoplasm"/>
    <property type="evidence" value="ECO:0007669"/>
    <property type="project" value="UniProtKB-SubCell"/>
</dbReference>
<dbReference type="SMART" id="SM00883">
    <property type="entry name" value="Cpn10"/>
    <property type="match status" value="1"/>
</dbReference>
<dbReference type="GO" id="GO:0051082">
    <property type="term" value="F:unfolded protein binding"/>
    <property type="evidence" value="ECO:0007669"/>
    <property type="project" value="TreeGrafter"/>
</dbReference>
<dbReference type="OrthoDB" id="9806791at2"/>
<comment type="subcellular location">
    <subcellularLocation>
        <location evidence="3">Cytoplasm</location>
    </subcellularLocation>
</comment>
<dbReference type="FunFam" id="2.30.33.40:FF:000001">
    <property type="entry name" value="10 kDa chaperonin"/>
    <property type="match status" value="1"/>
</dbReference>
<comment type="function">
    <text evidence="3 4">Together with the chaperonin GroEL, plays an essential role in assisting protein folding. The GroEL-GroES system forms a nano-cage that allows encapsulation of the non-native substrate proteins and provides a physical environment optimized to promote and accelerate protein folding. GroES binds to the apical surface of the GroEL ring, thereby capping the opening of the GroEL channel.</text>
</comment>